<dbReference type="Proteomes" id="UP000261600">
    <property type="component" value="Unplaced"/>
</dbReference>
<dbReference type="Pfam" id="PF13854">
    <property type="entry name" value="Kelch_HCF"/>
    <property type="match status" value="1"/>
</dbReference>
<dbReference type="FunFam" id="2.120.10.80:FF:000091">
    <property type="entry name" value="host cell factor 1 isoform X3"/>
    <property type="match status" value="1"/>
</dbReference>
<dbReference type="InterPro" id="IPR043536">
    <property type="entry name" value="HCF1/2"/>
</dbReference>
<reference evidence="3" key="1">
    <citation type="submission" date="2025-08" db="UniProtKB">
        <authorList>
            <consortium name="Ensembl"/>
        </authorList>
    </citation>
    <scope>IDENTIFICATION</scope>
</reference>
<protein>
    <recommendedName>
        <fullName evidence="2">Host cell factor Kelch-repeats domain-containing protein</fullName>
    </recommendedName>
</protein>
<evidence type="ECO:0000259" key="2">
    <source>
        <dbReference type="Pfam" id="PF13854"/>
    </source>
</evidence>
<dbReference type="InterPro" id="IPR015915">
    <property type="entry name" value="Kelch-typ_b-propeller"/>
</dbReference>
<dbReference type="GO" id="GO:0003713">
    <property type="term" value="F:transcription coactivator activity"/>
    <property type="evidence" value="ECO:0007669"/>
    <property type="project" value="TreeGrafter"/>
</dbReference>
<dbReference type="STRING" id="43700.ENSMALP00000008558"/>
<dbReference type="PANTHER" id="PTHR46003:SF3">
    <property type="entry name" value="HOST CELL FACTOR 1"/>
    <property type="match status" value="1"/>
</dbReference>
<proteinExistence type="predicted"/>
<feature type="domain" description="Host cell factor Kelch-repeats" evidence="2">
    <location>
        <begin position="13"/>
        <end position="226"/>
    </location>
</feature>
<keyword evidence="1" id="KW-0677">Repeat</keyword>
<dbReference type="AlphaFoldDB" id="A0A3Q3ITJ8"/>
<dbReference type="InterPro" id="IPR059124">
    <property type="entry name" value="Kelch_HCF"/>
</dbReference>
<reference evidence="3" key="2">
    <citation type="submission" date="2025-09" db="UniProtKB">
        <authorList>
            <consortium name="Ensembl"/>
        </authorList>
    </citation>
    <scope>IDENTIFICATION</scope>
</reference>
<sequence>MLKKHEITLHLIPRWKRVLGWSGPVPRPRHGHRAVAIKELMVVFGGGNEGIVDELHVYNTATNQWFIPAVRGDIPPGCAAYGFVCDGTRLLVFGGMVEYGKYSNDLYELQASRWEWKKLKAKNPKNGPPPCPRLGHSFSLVGNKCYLFGGLANDSEDPKNNIPRYLNDLYTLELRAGSSVVGWDIPITYGVLPPPRESHTAVVYTEKTSRKSRLIIYGGMSGCRLAFSEISAFKTCLPGFPGAPCAIKISKVNAPLKHLTSFCSFASHWTYRCLEYNNNTSSSNEFSGT</sequence>
<name>A0A3Q3ITJ8_MONAL</name>
<evidence type="ECO:0000313" key="3">
    <source>
        <dbReference type="Ensembl" id="ENSMALP00000008558.1"/>
    </source>
</evidence>
<organism evidence="3 4">
    <name type="scientific">Monopterus albus</name>
    <name type="common">Swamp eel</name>
    <dbReference type="NCBI Taxonomy" id="43700"/>
    <lineage>
        <taxon>Eukaryota</taxon>
        <taxon>Metazoa</taxon>
        <taxon>Chordata</taxon>
        <taxon>Craniata</taxon>
        <taxon>Vertebrata</taxon>
        <taxon>Euteleostomi</taxon>
        <taxon>Actinopterygii</taxon>
        <taxon>Neopterygii</taxon>
        <taxon>Teleostei</taxon>
        <taxon>Neoteleostei</taxon>
        <taxon>Acanthomorphata</taxon>
        <taxon>Anabantaria</taxon>
        <taxon>Synbranchiformes</taxon>
        <taxon>Synbranchidae</taxon>
        <taxon>Monopterus</taxon>
    </lineage>
</organism>
<evidence type="ECO:0000313" key="4">
    <source>
        <dbReference type="Proteomes" id="UP000261600"/>
    </source>
</evidence>
<dbReference type="PANTHER" id="PTHR46003">
    <property type="entry name" value="HOST CELL FACTOR"/>
    <property type="match status" value="1"/>
</dbReference>
<accession>A0A3Q3ITJ8</accession>
<keyword evidence="4" id="KW-1185">Reference proteome</keyword>
<dbReference type="GO" id="GO:0035097">
    <property type="term" value="C:histone methyltransferase complex"/>
    <property type="evidence" value="ECO:0007669"/>
    <property type="project" value="TreeGrafter"/>
</dbReference>
<dbReference type="GO" id="GO:0006338">
    <property type="term" value="P:chromatin remodeling"/>
    <property type="evidence" value="ECO:0007669"/>
    <property type="project" value="TreeGrafter"/>
</dbReference>
<evidence type="ECO:0000256" key="1">
    <source>
        <dbReference type="ARBA" id="ARBA00022737"/>
    </source>
</evidence>
<dbReference type="Ensembl" id="ENSMALT00000008736.1">
    <property type="protein sequence ID" value="ENSMALP00000008558.1"/>
    <property type="gene ID" value="ENSMALG00000006086.1"/>
</dbReference>
<dbReference type="SUPFAM" id="SSF117281">
    <property type="entry name" value="Kelch motif"/>
    <property type="match status" value="1"/>
</dbReference>
<dbReference type="Gene3D" id="2.120.10.80">
    <property type="entry name" value="Kelch-type beta propeller"/>
    <property type="match status" value="1"/>
</dbReference>